<accession>A0A1F7UPD1</accession>
<evidence type="ECO:0000313" key="2">
    <source>
        <dbReference type="EMBL" id="OGL80163.1"/>
    </source>
</evidence>
<dbReference type="EMBL" id="MGEJ01000014">
    <property type="protein sequence ID" value="OGL80163.1"/>
    <property type="molecule type" value="Genomic_DNA"/>
</dbReference>
<dbReference type="Proteomes" id="UP000176897">
    <property type="component" value="Unassembled WGS sequence"/>
</dbReference>
<feature type="region of interest" description="Disordered" evidence="1">
    <location>
        <begin position="40"/>
        <end position="73"/>
    </location>
</feature>
<organism evidence="2 3">
    <name type="scientific">Candidatus Uhrbacteria bacterium RIFCSPLOWO2_01_FULL_47_24</name>
    <dbReference type="NCBI Taxonomy" id="1802401"/>
    <lineage>
        <taxon>Bacteria</taxon>
        <taxon>Candidatus Uhriibacteriota</taxon>
    </lineage>
</organism>
<feature type="compositionally biased region" description="Low complexity" evidence="1">
    <location>
        <begin position="1"/>
        <end position="16"/>
    </location>
</feature>
<dbReference type="AlphaFoldDB" id="A0A1F7UPD1"/>
<reference evidence="2 3" key="1">
    <citation type="journal article" date="2016" name="Nat. Commun.">
        <title>Thousands of microbial genomes shed light on interconnected biogeochemical processes in an aquifer system.</title>
        <authorList>
            <person name="Anantharaman K."/>
            <person name="Brown C.T."/>
            <person name="Hug L.A."/>
            <person name="Sharon I."/>
            <person name="Castelle C.J."/>
            <person name="Probst A.J."/>
            <person name="Thomas B.C."/>
            <person name="Singh A."/>
            <person name="Wilkins M.J."/>
            <person name="Karaoz U."/>
            <person name="Brodie E.L."/>
            <person name="Williams K.H."/>
            <person name="Hubbard S.S."/>
            <person name="Banfield J.F."/>
        </authorList>
    </citation>
    <scope>NUCLEOTIDE SEQUENCE [LARGE SCALE GENOMIC DNA]</scope>
</reference>
<evidence type="ECO:0000256" key="1">
    <source>
        <dbReference type="SAM" id="MobiDB-lite"/>
    </source>
</evidence>
<proteinExistence type="predicted"/>
<comment type="caution">
    <text evidence="2">The sequence shown here is derived from an EMBL/GenBank/DDBJ whole genome shotgun (WGS) entry which is preliminary data.</text>
</comment>
<protein>
    <submittedName>
        <fullName evidence="2">Uncharacterized protein</fullName>
    </submittedName>
</protein>
<name>A0A1F7UPD1_9BACT</name>
<feature type="region of interest" description="Disordered" evidence="1">
    <location>
        <begin position="1"/>
        <end position="28"/>
    </location>
</feature>
<sequence>MAGRADAAQAGDQTARLDGEPGELSAAPAKLAPALLAHVLAHHDGHEREDQPRDEQLSDDLSHGKNPLSRVMTARHARSQACLLKTKSILETTMLHNITKLRLCQPLKGKENRIQRSVYK</sequence>
<feature type="compositionally biased region" description="Basic and acidic residues" evidence="1">
    <location>
        <begin position="41"/>
        <end position="63"/>
    </location>
</feature>
<gene>
    <name evidence="2" type="ORF">A3B21_02200</name>
</gene>
<evidence type="ECO:0000313" key="3">
    <source>
        <dbReference type="Proteomes" id="UP000176897"/>
    </source>
</evidence>